<feature type="domain" description="Prepilin type IV endopeptidase peptidase" evidence="2">
    <location>
        <begin position="2"/>
        <end position="79"/>
    </location>
</feature>
<dbReference type="InterPro" id="IPR000045">
    <property type="entry name" value="Prepilin_IV_endopep_pep"/>
</dbReference>
<dbReference type="EMBL" id="WBZC01000012">
    <property type="protein sequence ID" value="KAB3536231.1"/>
    <property type="molecule type" value="Genomic_DNA"/>
</dbReference>
<proteinExistence type="predicted"/>
<dbReference type="Pfam" id="PF01478">
    <property type="entry name" value="Peptidase_A24"/>
    <property type="match status" value="1"/>
</dbReference>
<feature type="transmembrane region" description="Helical" evidence="1">
    <location>
        <begin position="63"/>
        <end position="96"/>
    </location>
</feature>
<comment type="caution">
    <text evidence="3">The sequence shown here is derived from an EMBL/GenBank/DDBJ whole genome shotgun (WGS) entry which is preliminary data.</text>
</comment>
<sequence>MYASYCDIKIRIIPDKVHVMIILLGLIQVSWLDSILGMLLVPLPFLVAALLKEGAMGGGDIKFVGACSFFFGFSNGLVGSSMGLAFGILANVLYFWYMRLDYTGKIALIPFLAIGYCSLFIRSISYIISLNLI</sequence>
<gene>
    <name evidence="3" type="ORF">F8154_03900</name>
</gene>
<protein>
    <submittedName>
        <fullName evidence="3">Prepilin peptidase</fullName>
    </submittedName>
</protein>
<evidence type="ECO:0000256" key="1">
    <source>
        <dbReference type="SAM" id="Phobius"/>
    </source>
</evidence>
<dbReference type="GO" id="GO:0016020">
    <property type="term" value="C:membrane"/>
    <property type="evidence" value="ECO:0007669"/>
    <property type="project" value="InterPro"/>
</dbReference>
<evidence type="ECO:0000313" key="4">
    <source>
        <dbReference type="Proteomes" id="UP000432715"/>
    </source>
</evidence>
<evidence type="ECO:0000313" key="3">
    <source>
        <dbReference type="EMBL" id="KAB3536231.1"/>
    </source>
</evidence>
<dbReference type="Proteomes" id="UP000432715">
    <property type="component" value="Unassembled WGS sequence"/>
</dbReference>
<dbReference type="Gene3D" id="1.20.120.1220">
    <property type="match status" value="1"/>
</dbReference>
<dbReference type="AlphaFoldDB" id="A0A6I0FJD2"/>
<accession>A0A6I0FJD2</accession>
<keyword evidence="1" id="KW-0812">Transmembrane</keyword>
<name>A0A6I0FJD2_9FIRM</name>
<organism evidence="3 4">
    <name type="scientific">Alkaliphilus pronyensis</name>
    <dbReference type="NCBI Taxonomy" id="1482732"/>
    <lineage>
        <taxon>Bacteria</taxon>
        <taxon>Bacillati</taxon>
        <taxon>Bacillota</taxon>
        <taxon>Clostridia</taxon>
        <taxon>Peptostreptococcales</taxon>
        <taxon>Natronincolaceae</taxon>
        <taxon>Alkaliphilus</taxon>
    </lineage>
</organism>
<evidence type="ECO:0000259" key="2">
    <source>
        <dbReference type="Pfam" id="PF01478"/>
    </source>
</evidence>
<keyword evidence="4" id="KW-1185">Reference proteome</keyword>
<keyword evidence="1" id="KW-0472">Membrane</keyword>
<feature type="transmembrane region" description="Helical" evidence="1">
    <location>
        <begin position="21"/>
        <end position="51"/>
    </location>
</feature>
<reference evidence="3 4" key="1">
    <citation type="submission" date="2019-10" db="EMBL/GenBank/DDBJ databases">
        <title>Alkaliphilus serpentinus sp. nov. and Alkaliphilus pronyensis sp. nov., two novel anaerobic alkaliphilic species isolated from the serpentinized-hosted hydrothermal field of the Prony Bay (New Caledonia).</title>
        <authorList>
            <person name="Postec A."/>
        </authorList>
    </citation>
    <scope>NUCLEOTIDE SEQUENCE [LARGE SCALE GENOMIC DNA]</scope>
    <source>
        <strain evidence="3 4">LacV</strain>
    </source>
</reference>
<feature type="transmembrane region" description="Helical" evidence="1">
    <location>
        <begin position="108"/>
        <end position="128"/>
    </location>
</feature>
<dbReference type="GO" id="GO:0004190">
    <property type="term" value="F:aspartic-type endopeptidase activity"/>
    <property type="evidence" value="ECO:0007669"/>
    <property type="project" value="InterPro"/>
</dbReference>
<dbReference type="OrthoDB" id="9789291at2"/>
<keyword evidence="1" id="KW-1133">Transmembrane helix</keyword>
<dbReference type="RefSeq" id="WP_151860287.1">
    <property type="nucleotide sequence ID" value="NZ_WBZC01000012.1"/>
</dbReference>